<dbReference type="Proteomes" id="UP000269015">
    <property type="component" value="Chromosome"/>
</dbReference>
<feature type="signal peptide" evidence="1">
    <location>
        <begin position="1"/>
        <end position="24"/>
    </location>
</feature>
<evidence type="ECO:0000313" key="2">
    <source>
        <dbReference type="EMBL" id="AZB17012.1"/>
    </source>
</evidence>
<sequence>MKSMLKIAAGVVMVVMLSSCVVHDRRGMPPGHAKRVYGGSARYYAPGHADRVYIYDDRGHHHKGRGHRHYR</sequence>
<organism evidence="2 3">
    <name type="scientific">Chryseobacterium indologenes</name>
    <name type="common">Flavobacterium indologenes</name>
    <dbReference type="NCBI Taxonomy" id="253"/>
    <lineage>
        <taxon>Bacteria</taxon>
        <taxon>Pseudomonadati</taxon>
        <taxon>Bacteroidota</taxon>
        <taxon>Flavobacteriia</taxon>
        <taxon>Flavobacteriales</taxon>
        <taxon>Weeksellaceae</taxon>
        <taxon>Chryseobacterium group</taxon>
        <taxon>Chryseobacterium</taxon>
    </lineage>
</organism>
<dbReference type="PROSITE" id="PS51257">
    <property type="entry name" value="PROKAR_LIPOPROTEIN"/>
    <property type="match status" value="1"/>
</dbReference>
<reference evidence="2 3" key="1">
    <citation type="submission" date="2018-11" db="EMBL/GenBank/DDBJ databases">
        <title>Proposal to divide the Flavobacteriaceae and reorganize its genera based on Amino Acid Identity values calculated from whole genome sequences.</title>
        <authorList>
            <person name="Nicholson A.C."/>
            <person name="Gulvik C.A."/>
            <person name="Whitney A.M."/>
            <person name="Humrighouse B.W."/>
            <person name="Bell M."/>
            <person name="Holmes B."/>
            <person name="Steigerwalt A.G."/>
            <person name="Villarma A."/>
            <person name="Sheth M."/>
            <person name="Batra D."/>
            <person name="Pryor J."/>
            <person name="Bernardet J.-F."/>
            <person name="Hugo C."/>
            <person name="Kampfer P."/>
            <person name="Newman J."/>
            <person name="McQuiston J.R."/>
        </authorList>
    </citation>
    <scope>NUCLEOTIDE SEQUENCE [LARGE SCALE GENOMIC DNA]</scope>
    <source>
        <strain evidence="2 3">H5559</strain>
    </source>
</reference>
<accession>A0AAD0YTT1</accession>
<dbReference type="RefSeq" id="WP_061085012.1">
    <property type="nucleotide sequence ID" value="NZ_CP033930.1"/>
</dbReference>
<dbReference type="EMBL" id="CP033930">
    <property type="protein sequence ID" value="AZB17012.1"/>
    <property type="molecule type" value="Genomic_DNA"/>
</dbReference>
<proteinExistence type="predicted"/>
<name>A0AAD0YTT1_CHRID</name>
<protein>
    <recommendedName>
        <fullName evidence="4">Lipoprotein</fullName>
    </recommendedName>
</protein>
<evidence type="ECO:0008006" key="4">
    <source>
        <dbReference type="Google" id="ProtNLM"/>
    </source>
</evidence>
<evidence type="ECO:0000313" key="3">
    <source>
        <dbReference type="Proteomes" id="UP000269015"/>
    </source>
</evidence>
<keyword evidence="1" id="KW-0732">Signal</keyword>
<dbReference type="AlphaFoldDB" id="A0AAD0YTT1"/>
<evidence type="ECO:0000256" key="1">
    <source>
        <dbReference type="SAM" id="SignalP"/>
    </source>
</evidence>
<feature type="chain" id="PRO_5042114562" description="Lipoprotein" evidence="1">
    <location>
        <begin position="25"/>
        <end position="71"/>
    </location>
</feature>
<gene>
    <name evidence="2" type="ORF">EG352_04120</name>
</gene>